<protein>
    <recommendedName>
        <fullName evidence="3">Transposase</fullName>
    </recommendedName>
</protein>
<comment type="caution">
    <text evidence="1">The sequence shown here is derived from an EMBL/GenBank/DDBJ whole genome shotgun (WGS) entry which is preliminary data.</text>
</comment>
<reference evidence="1 2" key="1">
    <citation type="submission" date="2023-10" db="EMBL/GenBank/DDBJ databases">
        <title>Noviherbaspirillum sp. CPCC 100848 genome assembly.</title>
        <authorList>
            <person name="Li X.Y."/>
            <person name="Fang X.M."/>
        </authorList>
    </citation>
    <scope>NUCLEOTIDE SEQUENCE [LARGE SCALE GENOMIC DNA]</scope>
    <source>
        <strain evidence="1 2">CPCC 100848</strain>
    </source>
</reference>
<name>A0ABU6JHK3_9BURK</name>
<gene>
    <name evidence="1" type="ORF">RY831_28710</name>
</gene>
<evidence type="ECO:0000313" key="1">
    <source>
        <dbReference type="EMBL" id="MEC4723144.1"/>
    </source>
</evidence>
<dbReference type="Proteomes" id="UP001352263">
    <property type="component" value="Unassembled WGS sequence"/>
</dbReference>
<accession>A0ABU6JHK3</accession>
<sequence length="55" mass="6429">MRCRIRFCARKRVPGNGLQAVAAYRGARHALRNPAARPRIWTAERDKEMWHALQD</sequence>
<keyword evidence="2" id="KW-1185">Reference proteome</keyword>
<organism evidence="1 2">
    <name type="scientific">Noviherbaspirillum album</name>
    <dbReference type="NCBI Taxonomy" id="3080276"/>
    <lineage>
        <taxon>Bacteria</taxon>
        <taxon>Pseudomonadati</taxon>
        <taxon>Pseudomonadota</taxon>
        <taxon>Betaproteobacteria</taxon>
        <taxon>Burkholderiales</taxon>
        <taxon>Oxalobacteraceae</taxon>
        <taxon>Noviherbaspirillum</taxon>
    </lineage>
</organism>
<dbReference type="EMBL" id="JAWIIV010000044">
    <property type="protein sequence ID" value="MEC4723144.1"/>
    <property type="molecule type" value="Genomic_DNA"/>
</dbReference>
<evidence type="ECO:0000313" key="2">
    <source>
        <dbReference type="Proteomes" id="UP001352263"/>
    </source>
</evidence>
<evidence type="ECO:0008006" key="3">
    <source>
        <dbReference type="Google" id="ProtNLM"/>
    </source>
</evidence>
<proteinExistence type="predicted"/>
<dbReference type="RefSeq" id="WP_326509767.1">
    <property type="nucleotide sequence ID" value="NZ_JAWIIV010000044.1"/>
</dbReference>